<keyword evidence="7 9" id="KW-1133">Transmembrane helix</keyword>
<dbReference type="InterPro" id="IPR000515">
    <property type="entry name" value="MetI-like"/>
</dbReference>
<keyword evidence="13" id="KW-1185">Reference proteome</keyword>
<dbReference type="Pfam" id="PF00528">
    <property type="entry name" value="BPD_transp_1"/>
    <property type="match status" value="1"/>
</dbReference>
<feature type="transmembrane region" description="Helical" evidence="9">
    <location>
        <begin position="142"/>
        <end position="160"/>
    </location>
</feature>
<evidence type="ECO:0000256" key="2">
    <source>
        <dbReference type="ARBA" id="ARBA00007069"/>
    </source>
</evidence>
<evidence type="ECO:0000256" key="7">
    <source>
        <dbReference type="ARBA" id="ARBA00022989"/>
    </source>
</evidence>
<name>A0A0C2W5P0_9BACL</name>
<comment type="similarity">
    <text evidence="2 10">Belongs to the binding-protein-dependent transport system permease family. CysTW subfamily.</text>
</comment>
<dbReference type="NCBIfam" id="TIGR02141">
    <property type="entry name" value="modB_ABC"/>
    <property type="match status" value="1"/>
</dbReference>
<evidence type="ECO:0000256" key="4">
    <source>
        <dbReference type="ARBA" id="ARBA00022475"/>
    </source>
</evidence>
<dbReference type="PANTHER" id="PTHR30183">
    <property type="entry name" value="MOLYBDENUM TRANSPORT SYSTEM PERMEASE PROTEIN MODB"/>
    <property type="match status" value="1"/>
</dbReference>
<dbReference type="SUPFAM" id="SSF161098">
    <property type="entry name" value="MetI-like"/>
    <property type="match status" value="1"/>
</dbReference>
<gene>
    <name evidence="12" type="ORF">KP78_02660</name>
</gene>
<dbReference type="AlphaFoldDB" id="A0A0C2W5P0"/>
<evidence type="ECO:0000256" key="10">
    <source>
        <dbReference type="RuleBase" id="RU365097"/>
    </source>
</evidence>
<dbReference type="PATRIC" id="fig|889306.3.peg.270"/>
<evidence type="ECO:0000259" key="11">
    <source>
        <dbReference type="PROSITE" id="PS50928"/>
    </source>
</evidence>
<feature type="transmembrane region" description="Helical" evidence="9">
    <location>
        <begin position="195"/>
        <end position="216"/>
    </location>
</feature>
<keyword evidence="8 9" id="KW-0472">Membrane</keyword>
<evidence type="ECO:0000256" key="3">
    <source>
        <dbReference type="ARBA" id="ARBA00022448"/>
    </source>
</evidence>
<dbReference type="CDD" id="cd06261">
    <property type="entry name" value="TM_PBP2"/>
    <property type="match status" value="1"/>
</dbReference>
<organism evidence="12 13">
    <name type="scientific">Jeotgalibacillus soli</name>
    <dbReference type="NCBI Taxonomy" id="889306"/>
    <lineage>
        <taxon>Bacteria</taxon>
        <taxon>Bacillati</taxon>
        <taxon>Bacillota</taxon>
        <taxon>Bacilli</taxon>
        <taxon>Bacillales</taxon>
        <taxon>Caryophanaceae</taxon>
        <taxon>Jeotgalibacillus</taxon>
    </lineage>
</organism>
<accession>A0A0C2W5P0</accession>
<dbReference type="Gene3D" id="1.10.3720.10">
    <property type="entry name" value="MetI-like"/>
    <property type="match status" value="1"/>
</dbReference>
<evidence type="ECO:0000313" key="12">
    <source>
        <dbReference type="EMBL" id="KIL51896.1"/>
    </source>
</evidence>
<sequence>MDQQFWFPIQLSLWVASIAAIIVFVLGILLGRLFVSERIKGKLIWETLFILPLVLPPSVIGFLLIMIFGANSAAGRLVENVFGFSVMFTPMAAILAAIVVAFPLMFQSAKMGFFSIDKDIVGAARIDGASEWGILRNIMIPLAGKALITGGILSFTRALGEFGATLMFAGNIPGKTQTIPTAIYVALETGDTKLAFIYVLFSISAAFILLGLTNVLNKRYN</sequence>
<dbReference type="PANTHER" id="PTHR30183:SF3">
    <property type="entry name" value="MOLYBDENUM TRANSPORT SYSTEM PERMEASE PROTEIN MODB"/>
    <property type="match status" value="1"/>
</dbReference>
<feature type="domain" description="ABC transmembrane type-1" evidence="11">
    <location>
        <begin position="9"/>
        <end position="211"/>
    </location>
</feature>
<dbReference type="EMBL" id="JXRP01000006">
    <property type="protein sequence ID" value="KIL51896.1"/>
    <property type="molecule type" value="Genomic_DNA"/>
</dbReference>
<dbReference type="InterPro" id="IPR035906">
    <property type="entry name" value="MetI-like_sf"/>
</dbReference>
<keyword evidence="4 10" id="KW-1003">Cell membrane</keyword>
<evidence type="ECO:0000256" key="9">
    <source>
        <dbReference type="RuleBase" id="RU363032"/>
    </source>
</evidence>
<keyword evidence="6 9" id="KW-0812">Transmembrane</keyword>
<evidence type="ECO:0000313" key="13">
    <source>
        <dbReference type="Proteomes" id="UP000031938"/>
    </source>
</evidence>
<evidence type="ECO:0000256" key="5">
    <source>
        <dbReference type="ARBA" id="ARBA00022505"/>
    </source>
</evidence>
<dbReference type="STRING" id="889306.KP78_02660"/>
<comment type="subcellular location">
    <subcellularLocation>
        <location evidence="1 9">Cell membrane</location>
        <topology evidence="1 9">Multi-pass membrane protein</topology>
    </subcellularLocation>
</comment>
<dbReference type="Proteomes" id="UP000031938">
    <property type="component" value="Unassembled WGS sequence"/>
</dbReference>
<protein>
    <recommendedName>
        <fullName evidence="10">Molybdenum transport system permease</fullName>
    </recommendedName>
</protein>
<dbReference type="OrthoDB" id="9795403at2"/>
<feature type="transmembrane region" description="Helical" evidence="9">
    <location>
        <begin position="12"/>
        <end position="35"/>
    </location>
</feature>
<evidence type="ECO:0000256" key="1">
    <source>
        <dbReference type="ARBA" id="ARBA00004651"/>
    </source>
</evidence>
<evidence type="ECO:0000256" key="8">
    <source>
        <dbReference type="ARBA" id="ARBA00023136"/>
    </source>
</evidence>
<evidence type="ECO:0000256" key="6">
    <source>
        <dbReference type="ARBA" id="ARBA00022692"/>
    </source>
</evidence>
<comment type="function">
    <text evidence="10">Part of the binding-protein-dependent transport system for molybdenum; probably responsible for the translocation of the substrate across the membrane.</text>
</comment>
<feature type="transmembrane region" description="Helical" evidence="9">
    <location>
        <begin position="47"/>
        <end position="70"/>
    </location>
</feature>
<keyword evidence="3 9" id="KW-0813">Transport</keyword>
<dbReference type="GO" id="GO:0005886">
    <property type="term" value="C:plasma membrane"/>
    <property type="evidence" value="ECO:0007669"/>
    <property type="project" value="UniProtKB-SubCell"/>
</dbReference>
<reference evidence="12 13" key="1">
    <citation type="submission" date="2015-01" db="EMBL/GenBank/DDBJ databases">
        <title>Genome sequencing of Jeotgalibacillus soli.</title>
        <authorList>
            <person name="Goh K.M."/>
            <person name="Chan K.-G."/>
            <person name="Yaakop A.S."/>
            <person name="Ee R."/>
            <person name="Gan H.M."/>
            <person name="Chan C.S."/>
        </authorList>
    </citation>
    <scope>NUCLEOTIDE SEQUENCE [LARGE SCALE GENOMIC DNA]</scope>
    <source>
        <strain evidence="12 13">P9</strain>
    </source>
</reference>
<keyword evidence="5 10" id="KW-0500">Molybdenum</keyword>
<comment type="caution">
    <text evidence="12">The sequence shown here is derived from an EMBL/GenBank/DDBJ whole genome shotgun (WGS) entry which is preliminary data.</text>
</comment>
<dbReference type="PROSITE" id="PS50928">
    <property type="entry name" value="ABC_TM1"/>
    <property type="match status" value="1"/>
</dbReference>
<dbReference type="InterPro" id="IPR011867">
    <property type="entry name" value="ModB_ABC"/>
</dbReference>
<proteinExistence type="inferred from homology"/>
<dbReference type="RefSeq" id="WP_041085646.1">
    <property type="nucleotide sequence ID" value="NZ_JXRP01000006.1"/>
</dbReference>
<dbReference type="GO" id="GO:0015098">
    <property type="term" value="F:molybdate ion transmembrane transporter activity"/>
    <property type="evidence" value="ECO:0007669"/>
    <property type="project" value="UniProtKB-UniRule"/>
</dbReference>
<feature type="transmembrane region" description="Helical" evidence="9">
    <location>
        <begin position="82"/>
        <end position="106"/>
    </location>
</feature>